<dbReference type="EMBL" id="CP114040">
    <property type="protein sequence ID" value="WAS97281.1"/>
    <property type="molecule type" value="Genomic_DNA"/>
</dbReference>
<proteinExistence type="predicted"/>
<protein>
    <submittedName>
        <fullName evidence="3">Glycosyltransferase family 4 protein</fullName>
    </submittedName>
</protein>
<reference evidence="3" key="1">
    <citation type="submission" date="2022-11" db="EMBL/GenBank/DDBJ databases">
        <title>Minimal conservation of predation-associated metabolite biosynthetic gene clusters underscores biosynthetic potential of Myxococcota including descriptions for ten novel species: Archangium lansinium sp. nov., Myxococcus landrumus sp. nov., Nannocystis bai.</title>
        <authorList>
            <person name="Ahearne A."/>
            <person name="Stevens C."/>
            <person name="Dowd S."/>
        </authorList>
    </citation>
    <scope>NUCLEOTIDE SEQUENCE</scope>
    <source>
        <strain evidence="3">Fl3</strain>
    </source>
</reference>
<dbReference type="PANTHER" id="PTHR12526">
    <property type="entry name" value="GLYCOSYLTRANSFERASE"/>
    <property type="match status" value="1"/>
</dbReference>
<dbReference type="Gene3D" id="3.40.50.2000">
    <property type="entry name" value="Glycogen Phosphorylase B"/>
    <property type="match status" value="2"/>
</dbReference>
<gene>
    <name evidence="3" type="ORF">O0S08_14125</name>
</gene>
<dbReference type="InterPro" id="IPR028098">
    <property type="entry name" value="Glyco_trans_4-like_N"/>
</dbReference>
<dbReference type="Proteomes" id="UP001164459">
    <property type="component" value="Chromosome"/>
</dbReference>
<organism evidence="3 4">
    <name type="scientific">Nannocystis punicea</name>
    <dbReference type="NCBI Taxonomy" id="2995304"/>
    <lineage>
        <taxon>Bacteria</taxon>
        <taxon>Pseudomonadati</taxon>
        <taxon>Myxococcota</taxon>
        <taxon>Polyangia</taxon>
        <taxon>Nannocystales</taxon>
        <taxon>Nannocystaceae</taxon>
        <taxon>Nannocystis</taxon>
    </lineage>
</organism>
<dbReference type="Pfam" id="PF00534">
    <property type="entry name" value="Glycos_transf_1"/>
    <property type="match status" value="1"/>
</dbReference>
<dbReference type="Pfam" id="PF13439">
    <property type="entry name" value="Glyco_transf_4"/>
    <property type="match status" value="1"/>
</dbReference>
<accession>A0ABY7HDB6</accession>
<evidence type="ECO:0000313" key="4">
    <source>
        <dbReference type="Proteomes" id="UP001164459"/>
    </source>
</evidence>
<dbReference type="InterPro" id="IPR001296">
    <property type="entry name" value="Glyco_trans_1"/>
</dbReference>
<feature type="domain" description="Glycosyltransferase subfamily 4-like N-terminal" evidence="2">
    <location>
        <begin position="18"/>
        <end position="119"/>
    </location>
</feature>
<dbReference type="CDD" id="cd03802">
    <property type="entry name" value="GT4_AviGT4-like"/>
    <property type="match status" value="1"/>
</dbReference>
<keyword evidence="4" id="KW-1185">Reference proteome</keyword>
<evidence type="ECO:0000259" key="1">
    <source>
        <dbReference type="Pfam" id="PF00534"/>
    </source>
</evidence>
<dbReference type="SUPFAM" id="SSF53756">
    <property type="entry name" value="UDP-Glycosyltransferase/glycogen phosphorylase"/>
    <property type="match status" value="1"/>
</dbReference>
<dbReference type="PANTHER" id="PTHR12526:SF595">
    <property type="entry name" value="BLL5217 PROTEIN"/>
    <property type="match status" value="1"/>
</dbReference>
<evidence type="ECO:0000259" key="2">
    <source>
        <dbReference type="Pfam" id="PF13439"/>
    </source>
</evidence>
<dbReference type="RefSeq" id="WP_269039644.1">
    <property type="nucleotide sequence ID" value="NZ_CP114040.1"/>
</dbReference>
<name>A0ABY7HDB6_9BACT</name>
<evidence type="ECO:0000313" key="3">
    <source>
        <dbReference type="EMBL" id="WAS97281.1"/>
    </source>
</evidence>
<sequence>MRIAQVAPLYESVPPHKYGGTERVVSYLTEELVRAGADVTLFASGDSCTRAELDPICARALRLDPECRDPMAPTMRLIERVARRAREFDVVHFHIDYLHFPLSRRLGLRQLTTLHGRLDLHELQALYDEFPDMPVVSISLAQRRPLAQARFVGNVYHGLPLDLYRFEPEPDDYLAFIGRVSPEKRVDRAVAIARRLGMRLRVAAKIDRVDREYYEREIAGLFADPRVEYVGEIGEADKGAFLGKARCLLFPIDWPEPFGLAMIEAMACGTPVVAFRCGSIPEILDEGVTGYCVDSLDAAVAATARAMTLDRRRCRERFERRFSAERMAREYMRLYGGLAEDRGGVAA</sequence>
<feature type="domain" description="Glycosyl transferase family 1" evidence="1">
    <location>
        <begin position="168"/>
        <end position="310"/>
    </location>
</feature>